<comment type="caution">
    <text evidence="2">The sequence shown here is derived from an EMBL/GenBank/DDBJ whole genome shotgun (WGS) entry which is preliminary data.</text>
</comment>
<protein>
    <submittedName>
        <fullName evidence="2">Uncharacterized protein</fullName>
    </submittedName>
</protein>
<keyword evidence="1" id="KW-0472">Membrane</keyword>
<reference evidence="2 3" key="1">
    <citation type="submission" date="2021-06" db="EMBL/GenBank/DDBJ databases">
        <authorList>
            <person name="Palmer J.M."/>
        </authorList>
    </citation>
    <scope>NUCLEOTIDE SEQUENCE [LARGE SCALE GENOMIC DNA]</scope>
    <source>
        <strain evidence="2 3">CL_MEX2019</strain>
        <tissue evidence="2">Muscle</tissue>
    </source>
</reference>
<keyword evidence="1" id="KW-1133">Transmembrane helix</keyword>
<keyword evidence="1" id="KW-0812">Transmembrane</keyword>
<evidence type="ECO:0000313" key="2">
    <source>
        <dbReference type="EMBL" id="MED6272146.1"/>
    </source>
</evidence>
<proteinExistence type="predicted"/>
<dbReference type="Proteomes" id="UP001352852">
    <property type="component" value="Unassembled WGS sequence"/>
</dbReference>
<evidence type="ECO:0000313" key="3">
    <source>
        <dbReference type="Proteomes" id="UP001352852"/>
    </source>
</evidence>
<dbReference type="EMBL" id="JAHUTJ010019802">
    <property type="protein sequence ID" value="MED6272146.1"/>
    <property type="molecule type" value="Genomic_DNA"/>
</dbReference>
<gene>
    <name evidence="2" type="ORF">CHARACLAT_027256</name>
</gene>
<feature type="transmembrane region" description="Helical" evidence="1">
    <location>
        <begin position="52"/>
        <end position="72"/>
    </location>
</feature>
<evidence type="ECO:0000256" key="1">
    <source>
        <dbReference type="SAM" id="Phobius"/>
    </source>
</evidence>
<keyword evidence="3" id="KW-1185">Reference proteome</keyword>
<accession>A0ABU7DCS0</accession>
<organism evidence="2 3">
    <name type="scientific">Characodon lateralis</name>
    <dbReference type="NCBI Taxonomy" id="208331"/>
    <lineage>
        <taxon>Eukaryota</taxon>
        <taxon>Metazoa</taxon>
        <taxon>Chordata</taxon>
        <taxon>Craniata</taxon>
        <taxon>Vertebrata</taxon>
        <taxon>Euteleostomi</taxon>
        <taxon>Actinopterygii</taxon>
        <taxon>Neopterygii</taxon>
        <taxon>Teleostei</taxon>
        <taxon>Neoteleostei</taxon>
        <taxon>Acanthomorphata</taxon>
        <taxon>Ovalentaria</taxon>
        <taxon>Atherinomorphae</taxon>
        <taxon>Cyprinodontiformes</taxon>
        <taxon>Goodeidae</taxon>
        <taxon>Characodon</taxon>
    </lineage>
</organism>
<name>A0ABU7DCS0_9TELE</name>
<sequence length="80" mass="9287">MAAHDLTEHNADLIRKPFAPCSVTSRMDQDENIKPLDVEPLFLRFLRTLKELLKFVLFSYTVIFGALLLARWTTYFIVGK</sequence>